<protein>
    <submittedName>
        <fullName evidence="1">Uncharacterized protein</fullName>
    </submittedName>
</protein>
<gene>
    <name evidence="1" type="ORF">LCGC14_2028780</name>
</gene>
<evidence type="ECO:0000313" key="1">
    <source>
        <dbReference type="EMBL" id="KKL78044.1"/>
    </source>
</evidence>
<organism evidence="1">
    <name type="scientific">marine sediment metagenome</name>
    <dbReference type="NCBI Taxonomy" id="412755"/>
    <lineage>
        <taxon>unclassified sequences</taxon>
        <taxon>metagenomes</taxon>
        <taxon>ecological metagenomes</taxon>
    </lineage>
</organism>
<sequence length="61" mass="6724">MKTWKTSYGVVTIAPTTSKSSAWVVRIDGVPTHRTSKLHRALDYAVAVYGVTLTQEEKGMV</sequence>
<dbReference type="EMBL" id="LAZR01023576">
    <property type="protein sequence ID" value="KKL78044.1"/>
    <property type="molecule type" value="Genomic_DNA"/>
</dbReference>
<dbReference type="AlphaFoldDB" id="A0A0F9EVE0"/>
<comment type="caution">
    <text evidence="1">The sequence shown here is derived from an EMBL/GenBank/DDBJ whole genome shotgun (WGS) entry which is preliminary data.</text>
</comment>
<proteinExistence type="predicted"/>
<accession>A0A0F9EVE0</accession>
<name>A0A0F9EVE0_9ZZZZ</name>
<reference evidence="1" key="1">
    <citation type="journal article" date="2015" name="Nature">
        <title>Complex archaea that bridge the gap between prokaryotes and eukaryotes.</title>
        <authorList>
            <person name="Spang A."/>
            <person name="Saw J.H."/>
            <person name="Jorgensen S.L."/>
            <person name="Zaremba-Niedzwiedzka K."/>
            <person name="Martijn J."/>
            <person name="Lind A.E."/>
            <person name="van Eijk R."/>
            <person name="Schleper C."/>
            <person name="Guy L."/>
            <person name="Ettema T.J."/>
        </authorList>
    </citation>
    <scope>NUCLEOTIDE SEQUENCE</scope>
</reference>